<dbReference type="EnsemblMetazoa" id="tetur01g02390.1">
    <property type="protein sequence ID" value="tetur01g02390.1"/>
    <property type="gene ID" value="tetur01g02390"/>
</dbReference>
<sequence>MIEMKIIPQGGVTAATHVIKYNLISLIDVN</sequence>
<evidence type="ECO:0000313" key="2">
    <source>
        <dbReference type="Proteomes" id="UP000015104"/>
    </source>
</evidence>
<evidence type="ECO:0000313" key="1">
    <source>
        <dbReference type="EnsemblMetazoa" id="tetur01g02390.1"/>
    </source>
</evidence>
<organism evidence="1 2">
    <name type="scientific">Tetranychus urticae</name>
    <name type="common">Two-spotted spider mite</name>
    <dbReference type="NCBI Taxonomy" id="32264"/>
    <lineage>
        <taxon>Eukaryota</taxon>
        <taxon>Metazoa</taxon>
        <taxon>Ecdysozoa</taxon>
        <taxon>Arthropoda</taxon>
        <taxon>Chelicerata</taxon>
        <taxon>Arachnida</taxon>
        <taxon>Acari</taxon>
        <taxon>Acariformes</taxon>
        <taxon>Trombidiformes</taxon>
        <taxon>Prostigmata</taxon>
        <taxon>Eleutherengona</taxon>
        <taxon>Raphignathae</taxon>
        <taxon>Tetranychoidea</taxon>
        <taxon>Tetranychidae</taxon>
        <taxon>Tetranychus</taxon>
    </lineage>
</organism>
<name>T1JQ93_TETUR</name>
<reference evidence="2" key="1">
    <citation type="submission" date="2011-08" db="EMBL/GenBank/DDBJ databases">
        <authorList>
            <person name="Rombauts S."/>
        </authorList>
    </citation>
    <scope>NUCLEOTIDE SEQUENCE</scope>
    <source>
        <strain evidence="2">London</strain>
    </source>
</reference>
<dbReference type="EMBL" id="CAEY01000437">
    <property type="status" value="NOT_ANNOTATED_CDS"/>
    <property type="molecule type" value="Genomic_DNA"/>
</dbReference>
<reference evidence="1" key="2">
    <citation type="submission" date="2015-06" db="UniProtKB">
        <authorList>
            <consortium name="EnsemblMetazoa"/>
        </authorList>
    </citation>
    <scope>IDENTIFICATION</scope>
</reference>
<protein>
    <submittedName>
        <fullName evidence="1">Uncharacterized protein</fullName>
    </submittedName>
</protein>
<accession>T1JQ93</accession>
<dbReference type="Proteomes" id="UP000015104">
    <property type="component" value="Unassembled WGS sequence"/>
</dbReference>
<dbReference type="HOGENOM" id="CLU_3406740_0_0_1"/>
<keyword evidence="2" id="KW-1185">Reference proteome</keyword>
<dbReference type="AlphaFoldDB" id="T1JQ93"/>
<proteinExistence type="predicted"/>